<feature type="region of interest" description="Disordered" evidence="8">
    <location>
        <begin position="179"/>
        <end position="250"/>
    </location>
</feature>
<dbReference type="EC" id="2.7.7.49" evidence="1"/>
<dbReference type="CDD" id="cd09274">
    <property type="entry name" value="RNase_HI_RT_Ty3"/>
    <property type="match status" value="1"/>
</dbReference>
<keyword evidence="5" id="KW-0255">Endonuclease</keyword>
<dbReference type="InterPro" id="IPR043128">
    <property type="entry name" value="Rev_trsase/Diguanyl_cyclase"/>
</dbReference>
<dbReference type="FunFam" id="3.30.70.270:FF:000020">
    <property type="entry name" value="Transposon Tf2-6 polyprotein-like Protein"/>
    <property type="match status" value="1"/>
</dbReference>
<dbReference type="VEuPathDB" id="ToxoDB:CSUI_007246"/>
<keyword evidence="12" id="KW-1185">Reference proteome</keyword>
<dbReference type="SUPFAM" id="SSF56672">
    <property type="entry name" value="DNA/RNA polymerases"/>
    <property type="match status" value="1"/>
</dbReference>
<evidence type="ECO:0000256" key="6">
    <source>
        <dbReference type="ARBA" id="ARBA00022801"/>
    </source>
</evidence>
<feature type="domain" description="Reverse transcriptase RNase H-like" evidence="10">
    <location>
        <begin position="587"/>
        <end position="686"/>
    </location>
</feature>
<evidence type="ECO:0000313" key="12">
    <source>
        <dbReference type="Proteomes" id="UP000221165"/>
    </source>
</evidence>
<dbReference type="GO" id="GO:0016787">
    <property type="term" value="F:hydrolase activity"/>
    <property type="evidence" value="ECO:0007669"/>
    <property type="project" value="UniProtKB-KW"/>
</dbReference>
<dbReference type="GO" id="GO:0003964">
    <property type="term" value="F:RNA-directed DNA polymerase activity"/>
    <property type="evidence" value="ECO:0007669"/>
    <property type="project" value="UniProtKB-KW"/>
</dbReference>
<name>A0A2C6KRM6_9APIC</name>
<feature type="domain" description="Reverse transcriptase" evidence="9">
    <location>
        <begin position="424"/>
        <end position="498"/>
    </location>
</feature>
<keyword evidence="6" id="KW-0378">Hydrolase</keyword>
<keyword evidence="3" id="KW-0548">Nucleotidyltransferase</keyword>
<dbReference type="CDD" id="cd00303">
    <property type="entry name" value="retropepsin_like"/>
    <property type="match status" value="1"/>
</dbReference>
<dbReference type="AlphaFoldDB" id="A0A2C6KRM6"/>
<dbReference type="GeneID" id="94430606"/>
<keyword evidence="4" id="KW-0540">Nuclease</keyword>
<dbReference type="Gene3D" id="2.40.70.10">
    <property type="entry name" value="Acid Proteases"/>
    <property type="match status" value="1"/>
</dbReference>
<evidence type="ECO:0000256" key="1">
    <source>
        <dbReference type="ARBA" id="ARBA00012493"/>
    </source>
</evidence>
<evidence type="ECO:0000313" key="11">
    <source>
        <dbReference type="EMBL" id="PHJ18926.1"/>
    </source>
</evidence>
<dbReference type="InterPro" id="IPR021109">
    <property type="entry name" value="Peptidase_aspartic_dom_sf"/>
</dbReference>
<dbReference type="PANTHER" id="PTHR37984:SF5">
    <property type="entry name" value="PROTEIN NYNRIN-LIKE"/>
    <property type="match status" value="1"/>
</dbReference>
<reference evidence="11 12" key="1">
    <citation type="journal article" date="2017" name="Int. J. Parasitol.">
        <title>The genome of the protozoan parasite Cystoisospora suis and a reverse vaccinology approach to identify vaccine candidates.</title>
        <authorList>
            <person name="Palmieri N."/>
            <person name="Shrestha A."/>
            <person name="Ruttkowski B."/>
            <person name="Beck T."/>
            <person name="Vogl C."/>
            <person name="Tomley F."/>
            <person name="Blake D.P."/>
            <person name="Joachim A."/>
        </authorList>
    </citation>
    <scope>NUCLEOTIDE SEQUENCE [LARGE SCALE GENOMIC DNA]</scope>
    <source>
        <strain evidence="11 12">Wien I</strain>
    </source>
</reference>
<evidence type="ECO:0000256" key="7">
    <source>
        <dbReference type="ARBA" id="ARBA00022918"/>
    </source>
</evidence>
<evidence type="ECO:0000256" key="2">
    <source>
        <dbReference type="ARBA" id="ARBA00022679"/>
    </source>
</evidence>
<evidence type="ECO:0000256" key="3">
    <source>
        <dbReference type="ARBA" id="ARBA00022695"/>
    </source>
</evidence>
<evidence type="ECO:0000256" key="4">
    <source>
        <dbReference type="ARBA" id="ARBA00022722"/>
    </source>
</evidence>
<dbReference type="GO" id="GO:0004519">
    <property type="term" value="F:endonuclease activity"/>
    <property type="evidence" value="ECO:0007669"/>
    <property type="project" value="UniProtKB-KW"/>
</dbReference>
<dbReference type="PANTHER" id="PTHR37984">
    <property type="entry name" value="PROTEIN CBG26694"/>
    <property type="match status" value="1"/>
</dbReference>
<dbReference type="RefSeq" id="XP_067920629.1">
    <property type="nucleotide sequence ID" value="XM_068067395.1"/>
</dbReference>
<keyword evidence="2" id="KW-0808">Transferase</keyword>
<keyword evidence="7" id="KW-0695">RNA-directed DNA polymerase</keyword>
<dbReference type="Proteomes" id="UP000221165">
    <property type="component" value="Unassembled WGS sequence"/>
</dbReference>
<dbReference type="InterPro" id="IPR043502">
    <property type="entry name" value="DNA/RNA_pol_sf"/>
</dbReference>
<sequence>MPIVLVKMEGKELGALLDPGATRSFIDPKVADELGEFVQELHTPFEFVCAGGIPMIALKIIDNAVLDVDRWSGRHPLFVGRLGYDIILGYDVLTKIGVLWDFRDCTVQFVRENVLSEDKKTPVWQKVLCKTEVKPLSVPGVPIDYLQALTWVGKESLRKIEATKRYRANMKNKTKFVKGVEPTHEQREEEPKPELQKDPMYLIMPPPKEKKGPRLPSVLRRGKERKEEETFHFPSGDEFKEWKQGKGKGIDSVHSVCDRQRSRDVSAEVQVVDNGYTCSVQQMRKWMGRKQVKCVMAVKVSVDEPIINAQSVKAYTQTEIELPSETPKSKGIVLEERFRVLLDSHANVFREIPPGGITERVQKHHIETIPGLVPNYRRQLYPMSEERLHKLEELIQTLIQRGFIVPSSSPIAAPVFFGEKKAGAPSTFQGVMQNTFTRELDEYVVVYLDDVLVYLKTKELHYAHLKVVLQRRRDARLFVGLSKCELVTQKVQYLGFVIEPGGVGPDPEKVEAIQQWPTELLYRKQLRGFLGMVGYYRRLIPNFNRWAHPLYGLLREESDMTWWPVHTEAVQRLKDTLATVTLLKIYDPDKELTIKTDASKYATGAVLEQEGQPIAFESKKLGVREQFIPAYESELLSIVYALMKWKQLMGTKKVRVKTDHAPLGKMLTQNNVTPRLGYWLEKLADFDIEVVYKPGKQNAVADALSRRPDFIGAIVQTKKRGVRLVTEEARWSERYTKCKDFKEKVKACERHQEGEQGDKGLNLEKREYRWKNH</sequence>
<organism evidence="11 12">
    <name type="scientific">Cystoisospora suis</name>
    <dbReference type="NCBI Taxonomy" id="483139"/>
    <lineage>
        <taxon>Eukaryota</taxon>
        <taxon>Sar</taxon>
        <taxon>Alveolata</taxon>
        <taxon>Apicomplexa</taxon>
        <taxon>Conoidasida</taxon>
        <taxon>Coccidia</taxon>
        <taxon>Eucoccidiorida</taxon>
        <taxon>Eimeriorina</taxon>
        <taxon>Sarcocystidae</taxon>
        <taxon>Cystoisospora</taxon>
    </lineage>
</organism>
<evidence type="ECO:0000256" key="8">
    <source>
        <dbReference type="SAM" id="MobiDB-lite"/>
    </source>
</evidence>
<dbReference type="Pfam" id="PF17917">
    <property type="entry name" value="RT_RNaseH"/>
    <property type="match status" value="1"/>
</dbReference>
<protein>
    <recommendedName>
        <fullName evidence="1">RNA-directed DNA polymerase</fullName>
        <ecNumber evidence="1">2.7.7.49</ecNumber>
    </recommendedName>
</protein>
<dbReference type="Gene3D" id="3.30.70.270">
    <property type="match status" value="2"/>
</dbReference>
<proteinExistence type="predicted"/>
<feature type="compositionally biased region" description="Basic and acidic residues" evidence="8">
    <location>
        <begin position="224"/>
        <end position="250"/>
    </location>
</feature>
<dbReference type="InterPro" id="IPR000477">
    <property type="entry name" value="RT_dom"/>
</dbReference>
<dbReference type="InterPro" id="IPR050951">
    <property type="entry name" value="Retrovirus_Pol_polyprotein"/>
</dbReference>
<evidence type="ECO:0000259" key="9">
    <source>
        <dbReference type="Pfam" id="PF00078"/>
    </source>
</evidence>
<dbReference type="Gene3D" id="3.10.10.10">
    <property type="entry name" value="HIV Type 1 Reverse Transcriptase, subunit A, domain 1"/>
    <property type="match status" value="1"/>
</dbReference>
<gene>
    <name evidence="11" type="ORF">CSUI_007246</name>
</gene>
<dbReference type="OrthoDB" id="2013610at2759"/>
<dbReference type="InterPro" id="IPR041373">
    <property type="entry name" value="RT_RNaseH"/>
</dbReference>
<accession>A0A2C6KRM6</accession>
<evidence type="ECO:0000256" key="5">
    <source>
        <dbReference type="ARBA" id="ARBA00022759"/>
    </source>
</evidence>
<evidence type="ECO:0000259" key="10">
    <source>
        <dbReference type="Pfam" id="PF17917"/>
    </source>
</evidence>
<comment type="caution">
    <text evidence="11">The sequence shown here is derived from an EMBL/GenBank/DDBJ whole genome shotgun (WGS) entry which is preliminary data.</text>
</comment>
<dbReference type="EMBL" id="MIGC01003772">
    <property type="protein sequence ID" value="PHJ18926.1"/>
    <property type="molecule type" value="Genomic_DNA"/>
</dbReference>
<feature type="compositionally biased region" description="Basic and acidic residues" evidence="8">
    <location>
        <begin position="181"/>
        <end position="197"/>
    </location>
</feature>
<dbReference type="SUPFAM" id="SSF50630">
    <property type="entry name" value="Acid proteases"/>
    <property type="match status" value="1"/>
</dbReference>
<dbReference type="Pfam" id="PF00078">
    <property type="entry name" value="RVT_1"/>
    <property type="match status" value="1"/>
</dbReference>